<reference evidence="2 4" key="1">
    <citation type="journal article" date="2012" name="Nature">
        <title>Algal genomes reveal evolutionary mosaicism and the fate of nucleomorphs.</title>
        <authorList>
            <consortium name="DOE Joint Genome Institute"/>
            <person name="Curtis B.A."/>
            <person name="Tanifuji G."/>
            <person name="Burki F."/>
            <person name="Gruber A."/>
            <person name="Irimia M."/>
            <person name="Maruyama S."/>
            <person name="Arias M.C."/>
            <person name="Ball S.G."/>
            <person name="Gile G.H."/>
            <person name="Hirakawa Y."/>
            <person name="Hopkins J.F."/>
            <person name="Kuo A."/>
            <person name="Rensing S.A."/>
            <person name="Schmutz J."/>
            <person name="Symeonidi A."/>
            <person name="Elias M."/>
            <person name="Eveleigh R.J."/>
            <person name="Herman E.K."/>
            <person name="Klute M.J."/>
            <person name="Nakayama T."/>
            <person name="Obornik M."/>
            <person name="Reyes-Prieto A."/>
            <person name="Armbrust E.V."/>
            <person name="Aves S.J."/>
            <person name="Beiko R.G."/>
            <person name="Coutinho P."/>
            <person name="Dacks J.B."/>
            <person name="Durnford D.G."/>
            <person name="Fast N.M."/>
            <person name="Green B.R."/>
            <person name="Grisdale C.J."/>
            <person name="Hempel F."/>
            <person name="Henrissat B."/>
            <person name="Hoppner M.P."/>
            <person name="Ishida K."/>
            <person name="Kim E."/>
            <person name="Koreny L."/>
            <person name="Kroth P.G."/>
            <person name="Liu Y."/>
            <person name="Malik S.B."/>
            <person name="Maier U.G."/>
            <person name="McRose D."/>
            <person name="Mock T."/>
            <person name="Neilson J.A."/>
            <person name="Onodera N.T."/>
            <person name="Poole A.M."/>
            <person name="Pritham E.J."/>
            <person name="Richards T.A."/>
            <person name="Rocap G."/>
            <person name="Roy S.W."/>
            <person name="Sarai C."/>
            <person name="Schaack S."/>
            <person name="Shirato S."/>
            <person name="Slamovits C.H."/>
            <person name="Spencer D.F."/>
            <person name="Suzuki S."/>
            <person name="Worden A.Z."/>
            <person name="Zauner S."/>
            <person name="Barry K."/>
            <person name="Bell C."/>
            <person name="Bharti A.K."/>
            <person name="Crow J.A."/>
            <person name="Grimwood J."/>
            <person name="Kramer R."/>
            <person name="Lindquist E."/>
            <person name="Lucas S."/>
            <person name="Salamov A."/>
            <person name="McFadden G.I."/>
            <person name="Lane C.E."/>
            <person name="Keeling P.J."/>
            <person name="Gray M.W."/>
            <person name="Grigoriev I.V."/>
            <person name="Archibald J.M."/>
        </authorList>
    </citation>
    <scope>NUCLEOTIDE SEQUENCE</scope>
    <source>
        <strain evidence="2 4">CCMP2712</strain>
    </source>
</reference>
<dbReference type="Gene3D" id="3.20.180.10">
    <property type="entry name" value="PNP-oxidase-like"/>
    <property type="match status" value="1"/>
</dbReference>
<dbReference type="GO" id="GO:0005737">
    <property type="term" value="C:cytoplasm"/>
    <property type="evidence" value="ECO:0007669"/>
    <property type="project" value="UniProtKB-ARBA"/>
</dbReference>
<dbReference type="InterPro" id="IPR055343">
    <property type="entry name" value="CREG_beta-barrel"/>
</dbReference>
<dbReference type="Gene3D" id="2.30.110.10">
    <property type="entry name" value="Electron Transport, Fmn-binding Protein, Chain A"/>
    <property type="match status" value="1"/>
</dbReference>
<dbReference type="Proteomes" id="UP000011087">
    <property type="component" value="Unassembled WGS sequence"/>
</dbReference>
<dbReference type="KEGG" id="gtt:GUITHDRAFT_156432"/>
<protein>
    <recommendedName>
        <fullName evidence="1">CREG-like beta-barrel domain-containing protein</fullName>
    </recommendedName>
</protein>
<feature type="domain" description="CREG-like beta-barrel" evidence="1">
    <location>
        <begin position="82"/>
        <end position="218"/>
    </location>
</feature>
<dbReference type="OrthoDB" id="2138282at2759"/>
<dbReference type="PANTHER" id="PTHR13343:SF24">
    <property type="entry name" value="OS07G0573800 PROTEIN"/>
    <property type="match status" value="1"/>
</dbReference>
<dbReference type="eggNOG" id="ENOG502RYPS">
    <property type="taxonomic scope" value="Eukaryota"/>
</dbReference>
<dbReference type="AlphaFoldDB" id="L1I6Z3"/>
<name>L1I6Z3_GUITC</name>
<organism evidence="2">
    <name type="scientific">Guillardia theta (strain CCMP2712)</name>
    <name type="common">Cryptophyte</name>
    <dbReference type="NCBI Taxonomy" id="905079"/>
    <lineage>
        <taxon>Eukaryota</taxon>
        <taxon>Cryptophyceae</taxon>
        <taxon>Pyrenomonadales</taxon>
        <taxon>Geminigeraceae</taxon>
        <taxon>Guillardia</taxon>
    </lineage>
</organism>
<reference evidence="3" key="3">
    <citation type="submission" date="2015-06" db="UniProtKB">
        <authorList>
            <consortium name="EnsemblProtists"/>
        </authorList>
    </citation>
    <scope>IDENTIFICATION</scope>
</reference>
<evidence type="ECO:0000313" key="4">
    <source>
        <dbReference type="Proteomes" id="UP000011087"/>
    </source>
</evidence>
<dbReference type="Pfam" id="PF13883">
    <property type="entry name" value="CREG_beta-barrel"/>
    <property type="match status" value="1"/>
</dbReference>
<dbReference type="EnsemblProtists" id="EKX32021">
    <property type="protein sequence ID" value="EKX32021"/>
    <property type="gene ID" value="GUITHDRAFT_156432"/>
</dbReference>
<dbReference type="HOGENOM" id="CLU_053419_2_0_1"/>
<sequence>MTRHVAKTQLPSHRATPAILRQRPRLNSLKMETNPKELRLELTLGELCKTLVGTCTSGTLCTTLPVREDFDGLHRFGPQSQATVEKWEKYGKEYPFGTLVSYLLNEEGQPYMLLANNAAHTRNIMANPKTALYVQNPQSPGQKGARVTLVGEIEKISNPQELKDCKEFYADRFPDQAEPLEDDRFSRYFTMYKLIIKDIYYVSGFGVTTCWVNPEEFSKAQADPLAPFSQELLDEWNRKRQSEYQALAAAFFGSELDLDDVDSPRITQLDRFGFDFRFRFPRKDGQHDGQYDIREYRIGFRNHAMSKEEAQSAMFKILQEAWEKINGYDDEWGDLDNPPMILKRATDLEVAQQSSKPMTVTGAQRD</sequence>
<keyword evidence="4" id="KW-1185">Reference proteome</keyword>
<gene>
    <name evidence="2" type="ORF">GUITHDRAFT_156432</name>
</gene>
<proteinExistence type="predicted"/>
<dbReference type="InterPro" id="IPR012349">
    <property type="entry name" value="Split_barrel_FMN-bd"/>
</dbReference>
<evidence type="ECO:0000313" key="3">
    <source>
        <dbReference type="EnsemblProtists" id="EKX32021"/>
    </source>
</evidence>
<reference evidence="4" key="2">
    <citation type="submission" date="2012-11" db="EMBL/GenBank/DDBJ databases">
        <authorList>
            <person name="Kuo A."/>
            <person name="Curtis B.A."/>
            <person name="Tanifuji G."/>
            <person name="Burki F."/>
            <person name="Gruber A."/>
            <person name="Irimia M."/>
            <person name="Maruyama S."/>
            <person name="Arias M.C."/>
            <person name="Ball S.G."/>
            <person name="Gile G.H."/>
            <person name="Hirakawa Y."/>
            <person name="Hopkins J.F."/>
            <person name="Rensing S.A."/>
            <person name="Schmutz J."/>
            <person name="Symeonidi A."/>
            <person name="Elias M."/>
            <person name="Eveleigh R.J."/>
            <person name="Herman E.K."/>
            <person name="Klute M.J."/>
            <person name="Nakayama T."/>
            <person name="Obornik M."/>
            <person name="Reyes-Prieto A."/>
            <person name="Armbrust E.V."/>
            <person name="Aves S.J."/>
            <person name="Beiko R.G."/>
            <person name="Coutinho P."/>
            <person name="Dacks J.B."/>
            <person name="Durnford D.G."/>
            <person name="Fast N.M."/>
            <person name="Green B.R."/>
            <person name="Grisdale C."/>
            <person name="Hempe F."/>
            <person name="Henrissat B."/>
            <person name="Hoppner M.P."/>
            <person name="Ishida K.-I."/>
            <person name="Kim E."/>
            <person name="Koreny L."/>
            <person name="Kroth P.G."/>
            <person name="Liu Y."/>
            <person name="Malik S.-B."/>
            <person name="Maier U.G."/>
            <person name="McRose D."/>
            <person name="Mock T."/>
            <person name="Neilson J.A."/>
            <person name="Onodera N.T."/>
            <person name="Poole A.M."/>
            <person name="Pritham E.J."/>
            <person name="Richards T.A."/>
            <person name="Rocap G."/>
            <person name="Roy S.W."/>
            <person name="Sarai C."/>
            <person name="Schaack S."/>
            <person name="Shirato S."/>
            <person name="Slamovits C.H."/>
            <person name="Spencer D.F."/>
            <person name="Suzuki S."/>
            <person name="Worden A.Z."/>
            <person name="Zauner S."/>
            <person name="Barry K."/>
            <person name="Bell C."/>
            <person name="Bharti A.K."/>
            <person name="Crow J.A."/>
            <person name="Grimwood J."/>
            <person name="Kramer R."/>
            <person name="Lindquist E."/>
            <person name="Lucas S."/>
            <person name="Salamov A."/>
            <person name="McFadden G.I."/>
            <person name="Lane C.E."/>
            <person name="Keeling P.J."/>
            <person name="Gray M.W."/>
            <person name="Grigoriev I.V."/>
            <person name="Archibald J.M."/>
        </authorList>
    </citation>
    <scope>NUCLEOTIDE SEQUENCE</scope>
    <source>
        <strain evidence="4">CCMP2712</strain>
    </source>
</reference>
<dbReference type="RefSeq" id="XP_005819001.1">
    <property type="nucleotide sequence ID" value="XM_005818944.1"/>
</dbReference>
<evidence type="ECO:0000259" key="1">
    <source>
        <dbReference type="Pfam" id="PF13883"/>
    </source>
</evidence>
<dbReference type="GeneID" id="17288752"/>
<evidence type="ECO:0000313" key="2">
    <source>
        <dbReference type="EMBL" id="EKX32021.1"/>
    </source>
</evidence>
<dbReference type="SUPFAM" id="SSF50475">
    <property type="entry name" value="FMN-binding split barrel"/>
    <property type="match status" value="1"/>
</dbReference>
<accession>L1I6Z3</accession>
<dbReference type="PaxDb" id="55529-EKX32021"/>
<dbReference type="OMA" id="LMNEMSM"/>
<dbReference type="EMBL" id="JH993218">
    <property type="protein sequence ID" value="EKX32021.1"/>
    <property type="molecule type" value="Genomic_DNA"/>
</dbReference>
<dbReference type="InterPro" id="IPR037119">
    <property type="entry name" value="Haem_oxidase_HugZ-like_sf"/>
</dbReference>
<dbReference type="PANTHER" id="PTHR13343">
    <property type="entry name" value="CREG1 PROTEIN"/>
    <property type="match status" value="1"/>
</dbReference>